<dbReference type="Proteomes" id="UP000032309">
    <property type="component" value="Unassembled WGS sequence"/>
</dbReference>
<organism evidence="1 2">
    <name type="scientific">Candidatus Brocadia sinica JPN1</name>
    <dbReference type="NCBI Taxonomy" id="1197129"/>
    <lineage>
        <taxon>Bacteria</taxon>
        <taxon>Pseudomonadati</taxon>
        <taxon>Planctomycetota</taxon>
        <taxon>Candidatus Brocadiia</taxon>
        <taxon>Candidatus Brocadiales</taxon>
        <taxon>Candidatus Brocadiaceae</taxon>
        <taxon>Candidatus Brocadia</taxon>
    </lineage>
</organism>
<sequence length="114" mass="13210">MKIILNRKITRRGKAYVEATLDGKRIRWGARLSQAITGLRTWNMEEGICFFSEKPLAFEVRKGPLSKKFIIPPLNFEQSTNEFEAAFQGRIAIFKEVKKWIETPFCNDSVTIEI</sequence>
<accession>A0ABQ0JZY1</accession>
<protein>
    <submittedName>
        <fullName evidence="1">Uncharacterized protein</fullName>
    </submittedName>
</protein>
<reference evidence="2" key="1">
    <citation type="journal article" date="2015" name="Genome Announc.">
        <title>Draft Genome Sequence of an Anaerobic Ammonium-Oxidizing Bacterium, "Candidatus Brocadia sinica".</title>
        <authorList>
            <person name="Oshiki M."/>
            <person name="Shinyako-Hata K."/>
            <person name="Satoh H."/>
            <person name="Okabe S."/>
        </authorList>
    </citation>
    <scope>NUCLEOTIDE SEQUENCE [LARGE SCALE GENOMIC DNA]</scope>
    <source>
        <strain evidence="2">JPN1</strain>
    </source>
</reference>
<proteinExistence type="predicted"/>
<evidence type="ECO:0000313" key="2">
    <source>
        <dbReference type="Proteomes" id="UP000032309"/>
    </source>
</evidence>
<dbReference type="RefSeq" id="WP_052564390.1">
    <property type="nucleotide sequence ID" value="NZ_BAFN01000001.1"/>
</dbReference>
<name>A0ABQ0JZY1_9BACT</name>
<dbReference type="EMBL" id="BAFN01000001">
    <property type="protein sequence ID" value="GAN34370.1"/>
    <property type="molecule type" value="Genomic_DNA"/>
</dbReference>
<comment type="caution">
    <text evidence="1">The sequence shown here is derived from an EMBL/GenBank/DDBJ whole genome shotgun (WGS) entry which is preliminary data.</text>
</comment>
<evidence type="ECO:0000313" key="1">
    <source>
        <dbReference type="EMBL" id="GAN34370.1"/>
    </source>
</evidence>
<gene>
    <name evidence="1" type="ORF">BROSI_A2906</name>
</gene>
<keyword evidence="2" id="KW-1185">Reference proteome</keyword>